<dbReference type="Gene3D" id="3.30.530.20">
    <property type="match status" value="1"/>
</dbReference>
<dbReference type="PRINTS" id="PR00634">
    <property type="entry name" value="BETALLERGEN"/>
</dbReference>
<dbReference type="STRING" id="3885.V7B068"/>
<dbReference type="CDD" id="cd07816">
    <property type="entry name" value="Bet_v1-like"/>
    <property type="match status" value="1"/>
</dbReference>
<evidence type="ECO:0000256" key="2">
    <source>
        <dbReference type="ARBA" id="ARBA00022821"/>
    </source>
</evidence>
<dbReference type="Proteomes" id="UP000000226">
    <property type="component" value="Chromosome 9"/>
</dbReference>
<dbReference type="SMR" id="V7B068"/>
<dbReference type="InterPro" id="IPR024949">
    <property type="entry name" value="Bet_v_I_allergen"/>
</dbReference>
<dbReference type="GO" id="GO:0005634">
    <property type="term" value="C:nucleus"/>
    <property type="evidence" value="ECO:0007669"/>
    <property type="project" value="TreeGrafter"/>
</dbReference>
<dbReference type="GO" id="GO:0010427">
    <property type="term" value="F:abscisic acid binding"/>
    <property type="evidence" value="ECO:0007669"/>
    <property type="project" value="InterPro"/>
</dbReference>
<evidence type="ECO:0000313" key="6">
    <source>
        <dbReference type="EMBL" id="ESW10955.1"/>
    </source>
</evidence>
<dbReference type="PhylomeDB" id="V7B068"/>
<feature type="domain" description="Bet v I/Major latex protein" evidence="5">
    <location>
        <begin position="4"/>
        <end position="151"/>
    </location>
</feature>
<dbReference type="GO" id="GO:0038023">
    <property type="term" value="F:signaling receptor activity"/>
    <property type="evidence" value="ECO:0007669"/>
    <property type="project" value="InterPro"/>
</dbReference>
<name>V7B068_PHAVU</name>
<dbReference type="GO" id="GO:0009738">
    <property type="term" value="P:abscisic acid-activated signaling pathway"/>
    <property type="evidence" value="ECO:0007669"/>
    <property type="project" value="InterPro"/>
</dbReference>
<evidence type="ECO:0000256" key="3">
    <source>
        <dbReference type="ARBA" id="ARBA00023265"/>
    </source>
</evidence>
<gene>
    <name evidence="6" type="ORF">PHAVU_009G253000g</name>
</gene>
<protein>
    <recommendedName>
        <fullName evidence="5">Bet v I/Major latex protein domain-containing protein</fullName>
    </recommendedName>
</protein>
<dbReference type="Pfam" id="PF00407">
    <property type="entry name" value="Bet_v_1"/>
    <property type="match status" value="1"/>
</dbReference>
<dbReference type="OrthoDB" id="1858506at2759"/>
<organism evidence="6 7">
    <name type="scientific">Phaseolus vulgaris</name>
    <name type="common">Kidney bean</name>
    <name type="synonym">French bean</name>
    <dbReference type="NCBI Taxonomy" id="3885"/>
    <lineage>
        <taxon>Eukaryota</taxon>
        <taxon>Viridiplantae</taxon>
        <taxon>Streptophyta</taxon>
        <taxon>Embryophyta</taxon>
        <taxon>Tracheophyta</taxon>
        <taxon>Spermatophyta</taxon>
        <taxon>Magnoliopsida</taxon>
        <taxon>eudicotyledons</taxon>
        <taxon>Gunneridae</taxon>
        <taxon>Pentapetalae</taxon>
        <taxon>rosids</taxon>
        <taxon>fabids</taxon>
        <taxon>Fabales</taxon>
        <taxon>Fabaceae</taxon>
        <taxon>Papilionoideae</taxon>
        <taxon>50 kb inversion clade</taxon>
        <taxon>NPAAA clade</taxon>
        <taxon>indigoferoid/millettioid clade</taxon>
        <taxon>Phaseoleae</taxon>
        <taxon>Phaseolus</taxon>
    </lineage>
</organism>
<dbReference type="FunFam" id="3.30.530.20:FF:000007">
    <property type="entry name" value="Major pollen allergen Bet v 1-A"/>
    <property type="match status" value="1"/>
</dbReference>
<sequence>MGIFTSESDLVSAVAPARLYKAIVLDSGNFFPKALPNFVKSVEIIEGDGGPGTIKKFSLPEGYVKQKVDVVDEDNYVYHYTIVEGNLLTEPLEKVSNEYKLVANPDGGCIVKTTRKYYTKGDAELTEEFLKSTKEMSAVFAKAVDDYLLANPDYN</sequence>
<dbReference type="EMBL" id="CM002296">
    <property type="protein sequence ID" value="ESW10955.1"/>
    <property type="molecule type" value="Genomic_DNA"/>
</dbReference>
<dbReference type="AlphaFoldDB" id="V7B068"/>
<proteinExistence type="inferred from homology"/>
<accession>V7B068</accession>
<keyword evidence="2 4" id="KW-0611">Plant defense</keyword>
<keyword evidence="3 4" id="KW-0568">Pathogenesis-related protein</keyword>
<dbReference type="OMA" id="YVYHYTI"/>
<dbReference type="Gramene" id="ESW10955">
    <property type="protein sequence ID" value="ESW10955"/>
    <property type="gene ID" value="PHAVU_009G253000g"/>
</dbReference>
<dbReference type="PROSITE" id="PS00451">
    <property type="entry name" value="PATHOGENESIS_BETVI"/>
    <property type="match status" value="1"/>
</dbReference>
<dbReference type="InterPro" id="IPR000916">
    <property type="entry name" value="Bet_v_I/MLP"/>
</dbReference>
<dbReference type="InterPro" id="IPR023393">
    <property type="entry name" value="START-like_dom_sf"/>
</dbReference>
<comment type="similarity">
    <text evidence="1 4">Belongs to the BetVI family.</text>
</comment>
<evidence type="ECO:0000259" key="5">
    <source>
        <dbReference type="Pfam" id="PF00407"/>
    </source>
</evidence>
<dbReference type="GO" id="GO:0006952">
    <property type="term" value="P:defense response"/>
    <property type="evidence" value="ECO:0007669"/>
    <property type="project" value="UniProtKB-KW"/>
</dbReference>
<evidence type="ECO:0000256" key="4">
    <source>
        <dbReference type="RuleBase" id="RU000409"/>
    </source>
</evidence>
<evidence type="ECO:0000256" key="1">
    <source>
        <dbReference type="ARBA" id="ARBA00009744"/>
    </source>
</evidence>
<dbReference type="SUPFAM" id="SSF55961">
    <property type="entry name" value="Bet v1-like"/>
    <property type="match status" value="1"/>
</dbReference>
<dbReference type="eggNOG" id="ENOG502RXTQ">
    <property type="taxonomic scope" value="Eukaryota"/>
</dbReference>
<evidence type="ECO:0000313" key="7">
    <source>
        <dbReference type="Proteomes" id="UP000000226"/>
    </source>
</evidence>
<dbReference type="GO" id="GO:0005737">
    <property type="term" value="C:cytoplasm"/>
    <property type="evidence" value="ECO:0007669"/>
    <property type="project" value="TreeGrafter"/>
</dbReference>
<dbReference type="GO" id="GO:0004864">
    <property type="term" value="F:protein phosphatase inhibitor activity"/>
    <property type="evidence" value="ECO:0007669"/>
    <property type="project" value="InterPro"/>
</dbReference>
<reference evidence="7" key="1">
    <citation type="journal article" date="2014" name="Nat. Genet.">
        <title>A reference genome for common bean and genome-wide analysis of dual domestications.</title>
        <authorList>
            <person name="Schmutz J."/>
            <person name="McClean P.E."/>
            <person name="Mamidi S."/>
            <person name="Wu G.A."/>
            <person name="Cannon S.B."/>
            <person name="Grimwood J."/>
            <person name="Jenkins J."/>
            <person name="Shu S."/>
            <person name="Song Q."/>
            <person name="Chavarro C."/>
            <person name="Torres-Torres M."/>
            <person name="Geffroy V."/>
            <person name="Moghaddam S.M."/>
            <person name="Gao D."/>
            <person name="Abernathy B."/>
            <person name="Barry K."/>
            <person name="Blair M."/>
            <person name="Brick M.A."/>
            <person name="Chovatia M."/>
            <person name="Gepts P."/>
            <person name="Goodstein D.M."/>
            <person name="Gonzales M."/>
            <person name="Hellsten U."/>
            <person name="Hyten D.L."/>
            <person name="Jia G."/>
            <person name="Kelly J.D."/>
            <person name="Kudrna D."/>
            <person name="Lee R."/>
            <person name="Richard M.M."/>
            <person name="Miklas P.N."/>
            <person name="Osorno J.M."/>
            <person name="Rodrigues J."/>
            <person name="Thareau V."/>
            <person name="Urrea C.A."/>
            <person name="Wang M."/>
            <person name="Yu Y."/>
            <person name="Zhang M."/>
            <person name="Wing R.A."/>
            <person name="Cregan P.B."/>
            <person name="Rokhsar D.S."/>
            <person name="Jackson S.A."/>
        </authorList>
    </citation>
    <scope>NUCLEOTIDE SEQUENCE [LARGE SCALE GENOMIC DNA]</scope>
    <source>
        <strain evidence="7">cv. G19833</strain>
    </source>
</reference>
<dbReference type="PANTHER" id="PTHR31213">
    <property type="entry name" value="OS08G0374000 PROTEIN-RELATED"/>
    <property type="match status" value="1"/>
</dbReference>
<keyword evidence="7" id="KW-1185">Reference proteome</keyword>
<dbReference type="PANTHER" id="PTHR31213:SF87">
    <property type="entry name" value="NODULIN-13"/>
    <property type="match status" value="1"/>
</dbReference>
<dbReference type="InterPro" id="IPR050279">
    <property type="entry name" value="Plant_def-hormone_signal"/>
</dbReference>